<feature type="region of interest" description="Disordered" evidence="1">
    <location>
        <begin position="149"/>
        <end position="168"/>
    </location>
</feature>
<protein>
    <submittedName>
        <fullName evidence="2">Uncharacterized protein</fullName>
    </submittedName>
</protein>
<evidence type="ECO:0000256" key="1">
    <source>
        <dbReference type="SAM" id="MobiDB-lite"/>
    </source>
</evidence>
<dbReference type="Proteomes" id="UP001555826">
    <property type="component" value="Unassembled WGS sequence"/>
</dbReference>
<gene>
    <name evidence="2" type="ORF">AB1207_24050</name>
</gene>
<comment type="caution">
    <text evidence="2">The sequence shown here is derived from an EMBL/GenBank/DDBJ whole genome shotgun (WGS) entry which is preliminary data.</text>
</comment>
<organism evidence="2 3">
    <name type="scientific">Kineococcus endophyticus</name>
    <dbReference type="NCBI Taxonomy" id="1181883"/>
    <lineage>
        <taxon>Bacteria</taxon>
        <taxon>Bacillati</taxon>
        <taxon>Actinomycetota</taxon>
        <taxon>Actinomycetes</taxon>
        <taxon>Kineosporiales</taxon>
        <taxon>Kineosporiaceae</taxon>
        <taxon>Kineococcus</taxon>
    </lineage>
</organism>
<accession>A0ABV3PDV8</accession>
<evidence type="ECO:0000313" key="3">
    <source>
        <dbReference type="Proteomes" id="UP001555826"/>
    </source>
</evidence>
<dbReference type="EMBL" id="JBFNQN010000026">
    <property type="protein sequence ID" value="MEW9267824.1"/>
    <property type="molecule type" value="Genomic_DNA"/>
</dbReference>
<feature type="compositionally biased region" description="Basic and acidic residues" evidence="1">
    <location>
        <begin position="150"/>
        <end position="168"/>
    </location>
</feature>
<proteinExistence type="predicted"/>
<evidence type="ECO:0000313" key="2">
    <source>
        <dbReference type="EMBL" id="MEW9267824.1"/>
    </source>
</evidence>
<keyword evidence="3" id="KW-1185">Reference proteome</keyword>
<reference evidence="2 3" key="1">
    <citation type="submission" date="2024-07" db="EMBL/GenBank/DDBJ databases">
        <authorList>
            <person name="Thanompreechachai J."/>
            <person name="Duangmal K."/>
        </authorList>
    </citation>
    <scope>NUCLEOTIDE SEQUENCE [LARGE SCALE GENOMIC DNA]</scope>
    <source>
        <strain evidence="2 3">KCTC 19886</strain>
    </source>
</reference>
<name>A0ABV3PDV8_9ACTN</name>
<sequence length="168" mass="18253">MSETAADYFAQRSPREVARDDIARAVRDCADAELGIPSMGESAEAIRENRAAYADPSTRAAIELRCVEVAHHFGLDLAGWLTNARIAHVSWRELAAAIGLNEDQAVERYPHVDGAAESISGAVAYPPVGWDDAAGGVIHDSGQWADAEAETVRRAEAETVRRAEERRR</sequence>
<dbReference type="RefSeq" id="WP_367641330.1">
    <property type="nucleotide sequence ID" value="NZ_JBFNQN010000026.1"/>
</dbReference>